<dbReference type="KEGG" id="dosa:Os12g0428900"/>
<reference evidence="2 3" key="1">
    <citation type="journal article" date="2005" name="Nature">
        <title>The map-based sequence of the rice genome.</title>
        <authorList>
            <consortium name="International rice genome sequencing project (IRGSP)"/>
            <person name="Matsumoto T."/>
            <person name="Wu J."/>
            <person name="Kanamori H."/>
            <person name="Katayose Y."/>
            <person name="Fujisawa M."/>
            <person name="Namiki N."/>
            <person name="Mizuno H."/>
            <person name="Yamamoto K."/>
            <person name="Antonio B.A."/>
            <person name="Baba T."/>
            <person name="Sakata K."/>
            <person name="Nagamura Y."/>
            <person name="Aoki H."/>
            <person name="Arikawa K."/>
            <person name="Arita K."/>
            <person name="Bito T."/>
            <person name="Chiden Y."/>
            <person name="Fujitsuka N."/>
            <person name="Fukunaka R."/>
            <person name="Hamada M."/>
            <person name="Harada C."/>
            <person name="Hayashi A."/>
            <person name="Hijishita S."/>
            <person name="Honda M."/>
            <person name="Hosokawa S."/>
            <person name="Ichikawa Y."/>
            <person name="Idonuma A."/>
            <person name="Iijima M."/>
            <person name="Ikeda M."/>
            <person name="Ikeno M."/>
            <person name="Ito K."/>
            <person name="Ito S."/>
            <person name="Ito T."/>
            <person name="Ito Y."/>
            <person name="Ito Y."/>
            <person name="Iwabuchi A."/>
            <person name="Kamiya K."/>
            <person name="Karasawa W."/>
            <person name="Kurita K."/>
            <person name="Katagiri S."/>
            <person name="Kikuta A."/>
            <person name="Kobayashi H."/>
            <person name="Kobayashi N."/>
            <person name="Machita K."/>
            <person name="Maehara T."/>
            <person name="Masukawa M."/>
            <person name="Mizubayashi T."/>
            <person name="Mukai Y."/>
            <person name="Nagasaki H."/>
            <person name="Nagata Y."/>
            <person name="Naito S."/>
            <person name="Nakashima M."/>
            <person name="Nakama Y."/>
            <person name="Nakamichi Y."/>
            <person name="Nakamura M."/>
            <person name="Meguro A."/>
            <person name="Negishi M."/>
            <person name="Ohta I."/>
            <person name="Ohta T."/>
            <person name="Okamoto M."/>
            <person name="Ono N."/>
            <person name="Saji S."/>
            <person name="Sakaguchi M."/>
            <person name="Sakai K."/>
            <person name="Shibata M."/>
            <person name="Shimokawa T."/>
            <person name="Song J."/>
            <person name="Takazaki Y."/>
            <person name="Terasawa K."/>
            <person name="Tsugane M."/>
            <person name="Tsuji K."/>
            <person name="Ueda S."/>
            <person name="Waki K."/>
            <person name="Yamagata H."/>
            <person name="Yamamoto M."/>
            <person name="Yamamoto S."/>
            <person name="Yamane H."/>
            <person name="Yoshiki S."/>
            <person name="Yoshihara R."/>
            <person name="Yukawa K."/>
            <person name="Zhong H."/>
            <person name="Yano M."/>
            <person name="Yuan Q."/>
            <person name="Ouyang S."/>
            <person name="Liu J."/>
            <person name="Jones K.M."/>
            <person name="Gansberger K."/>
            <person name="Moffat K."/>
            <person name="Hill J."/>
            <person name="Bera J."/>
            <person name="Fadrosh D."/>
            <person name="Jin S."/>
            <person name="Johri S."/>
            <person name="Kim M."/>
            <person name="Overton L."/>
            <person name="Reardon M."/>
            <person name="Tsitrin T."/>
            <person name="Vuong H."/>
            <person name="Weaver B."/>
            <person name="Ciecko A."/>
            <person name="Tallon L."/>
            <person name="Jackson J."/>
            <person name="Pai G."/>
            <person name="Aken S.V."/>
            <person name="Utterback T."/>
            <person name="Reidmuller S."/>
            <person name="Feldblyum T."/>
            <person name="Hsiao J."/>
            <person name="Zismann V."/>
            <person name="Iobst S."/>
            <person name="de Vazeille A.R."/>
            <person name="Buell C.R."/>
            <person name="Ying K."/>
            <person name="Li Y."/>
            <person name="Lu T."/>
            <person name="Huang Y."/>
            <person name="Zhao Q."/>
            <person name="Feng Q."/>
            <person name="Zhang L."/>
            <person name="Zhu J."/>
            <person name="Weng Q."/>
            <person name="Mu J."/>
            <person name="Lu Y."/>
            <person name="Fan D."/>
            <person name="Liu Y."/>
            <person name="Guan J."/>
            <person name="Zhang Y."/>
            <person name="Yu S."/>
            <person name="Liu X."/>
            <person name="Zhang Y."/>
            <person name="Hong G."/>
            <person name="Han B."/>
            <person name="Choisne N."/>
            <person name="Demange N."/>
            <person name="Orjeda G."/>
            <person name="Samain S."/>
            <person name="Cattolico L."/>
            <person name="Pelletier E."/>
            <person name="Couloux A."/>
            <person name="Segurens B."/>
            <person name="Wincker P."/>
            <person name="D'Hont A."/>
            <person name="Scarpelli C."/>
            <person name="Weissenbach J."/>
            <person name="Salanoubat M."/>
            <person name="Quetier F."/>
            <person name="Yu Y."/>
            <person name="Kim H.R."/>
            <person name="Rambo T."/>
            <person name="Currie J."/>
            <person name="Collura K."/>
            <person name="Luo M."/>
            <person name="Yang T."/>
            <person name="Ammiraju J.S.S."/>
            <person name="Engler F."/>
            <person name="Soderlund C."/>
            <person name="Wing R.A."/>
            <person name="Palmer L.E."/>
            <person name="de la Bastide M."/>
            <person name="Spiegel L."/>
            <person name="Nascimento L."/>
            <person name="Zutavern T."/>
            <person name="O'Shaughnessy A."/>
            <person name="Dike S."/>
            <person name="Dedhia N."/>
            <person name="Preston R."/>
            <person name="Balija V."/>
            <person name="McCombie W.R."/>
            <person name="Chow T."/>
            <person name="Chen H."/>
            <person name="Chung M."/>
            <person name="Chen C."/>
            <person name="Shaw J."/>
            <person name="Wu H."/>
            <person name="Hsiao K."/>
            <person name="Chao Y."/>
            <person name="Chu M."/>
            <person name="Cheng C."/>
            <person name="Hour A."/>
            <person name="Lee P."/>
            <person name="Lin S."/>
            <person name="Lin Y."/>
            <person name="Liou J."/>
            <person name="Liu S."/>
            <person name="Hsing Y."/>
            <person name="Raghuvanshi S."/>
            <person name="Mohanty A."/>
            <person name="Bharti A.K."/>
            <person name="Gaur A."/>
            <person name="Gupta V."/>
            <person name="Kumar D."/>
            <person name="Ravi V."/>
            <person name="Vij S."/>
            <person name="Kapur A."/>
            <person name="Khurana P."/>
            <person name="Khurana P."/>
            <person name="Khurana J.P."/>
            <person name="Tyagi A.K."/>
            <person name="Gaikwad K."/>
            <person name="Singh A."/>
            <person name="Dalal V."/>
            <person name="Srivastava S."/>
            <person name="Dixit A."/>
            <person name="Pal A.K."/>
            <person name="Ghazi I.A."/>
            <person name="Yadav M."/>
            <person name="Pandit A."/>
            <person name="Bhargava A."/>
            <person name="Sureshbabu K."/>
            <person name="Batra K."/>
            <person name="Sharma T.R."/>
            <person name="Mohapatra T."/>
            <person name="Singh N.K."/>
            <person name="Messing J."/>
            <person name="Nelson A.B."/>
            <person name="Fuks G."/>
            <person name="Kavchok S."/>
            <person name="Keizer G."/>
            <person name="Linton E."/>
            <person name="Llaca V."/>
            <person name="Song R."/>
            <person name="Tanyolac B."/>
            <person name="Young S."/>
            <person name="Ho-Il K."/>
            <person name="Hahn J.H."/>
            <person name="Sangsakoo G."/>
            <person name="Vanavichit A."/>
            <person name="de Mattos Luiz.A.T."/>
            <person name="Zimmer P.D."/>
            <person name="Malone G."/>
            <person name="Dellagostin O."/>
            <person name="de Oliveira A.C."/>
            <person name="Bevan M."/>
            <person name="Bancroft I."/>
            <person name="Minx P."/>
            <person name="Cordum H."/>
            <person name="Wilson R."/>
            <person name="Cheng Z."/>
            <person name="Jin W."/>
            <person name="Jiang J."/>
            <person name="Leong S.A."/>
            <person name="Iwama H."/>
            <person name="Gojobori T."/>
            <person name="Itoh T."/>
            <person name="Niimura Y."/>
            <person name="Fujii Y."/>
            <person name="Habara T."/>
            <person name="Sakai H."/>
            <person name="Sato Y."/>
            <person name="Wilson G."/>
            <person name="Kumar K."/>
            <person name="McCouch S."/>
            <person name="Juretic N."/>
            <person name="Hoen D."/>
            <person name="Wright S."/>
            <person name="Bruskiewich R."/>
            <person name="Bureau T."/>
            <person name="Miyao A."/>
            <person name="Hirochika H."/>
            <person name="Nishikawa T."/>
            <person name="Kadowaki K."/>
            <person name="Sugiura M."/>
            <person name="Burr B."/>
            <person name="Sasaki T."/>
        </authorList>
    </citation>
    <scope>NUCLEOTIDE SEQUENCE [LARGE SCALE GENOMIC DNA]</scope>
    <source>
        <strain evidence="3">cv. Nipponbare</strain>
    </source>
</reference>
<evidence type="ECO:0000256" key="1">
    <source>
        <dbReference type="SAM" id="SignalP"/>
    </source>
</evidence>
<evidence type="ECO:0000313" key="3">
    <source>
        <dbReference type="Proteomes" id="UP000000763"/>
    </source>
</evidence>
<protein>
    <submittedName>
        <fullName evidence="2">Os12g0428900 protein</fullName>
    </submittedName>
</protein>
<organism evidence="2 3">
    <name type="scientific">Oryza sativa subsp. japonica</name>
    <name type="common">Rice</name>
    <dbReference type="NCBI Taxonomy" id="39947"/>
    <lineage>
        <taxon>Eukaryota</taxon>
        <taxon>Viridiplantae</taxon>
        <taxon>Streptophyta</taxon>
        <taxon>Embryophyta</taxon>
        <taxon>Tracheophyta</taxon>
        <taxon>Spermatophyta</taxon>
        <taxon>Magnoliopsida</taxon>
        <taxon>Liliopsida</taxon>
        <taxon>Poales</taxon>
        <taxon>Poaceae</taxon>
        <taxon>BOP clade</taxon>
        <taxon>Oryzoideae</taxon>
        <taxon>Oryzeae</taxon>
        <taxon>Oryzinae</taxon>
        <taxon>Oryza</taxon>
        <taxon>Oryza sativa</taxon>
    </lineage>
</organism>
<feature type="chain" id="PRO_5002977508" evidence="1">
    <location>
        <begin position="22"/>
        <end position="177"/>
    </location>
</feature>
<keyword evidence="1" id="KW-0732">Signal</keyword>
<name>C7J9L4_ORYSJ</name>
<sequence>MPSCTLAVAAVVLVATSPLRCRRCFGRRRPSRPLDSSCSARSWLLLRGQGGGRRRTGGRRNFEDFGDFAASGVTLFFNKQGVEAPEMCGVYMPYGRSPRFARNQRNDDHFITEVYIEIINQISQELDNHFDEVNMELFSYMTADSFASFDAQKIHRYIGRASGKLFGYECSQGGVEV</sequence>
<dbReference type="Proteomes" id="UP000000763">
    <property type="component" value="Chromosome 12"/>
</dbReference>
<proteinExistence type="predicted"/>
<feature type="signal peptide" evidence="1">
    <location>
        <begin position="1"/>
        <end position="21"/>
    </location>
</feature>
<reference evidence="3" key="2">
    <citation type="journal article" date="2008" name="Nucleic Acids Res.">
        <title>The rice annotation project database (RAP-DB): 2008 update.</title>
        <authorList>
            <consortium name="The rice annotation project (RAP)"/>
        </authorList>
    </citation>
    <scope>GENOME REANNOTATION</scope>
    <source>
        <strain evidence="3">cv. Nipponbare</strain>
    </source>
</reference>
<gene>
    <name evidence="2" type="ordered locus">Os12g0428900</name>
</gene>
<dbReference type="AlphaFoldDB" id="C7J9L4"/>
<evidence type="ECO:0000313" key="2">
    <source>
        <dbReference type="EMBL" id="BAH95657.1"/>
    </source>
</evidence>
<accession>C7J9L4</accession>
<dbReference type="EMBL" id="AP008218">
    <property type="protein sequence ID" value="BAH95657.1"/>
    <property type="molecule type" value="Genomic_DNA"/>
</dbReference>